<dbReference type="PROSITE" id="PS00070">
    <property type="entry name" value="ALDEHYDE_DEHYDR_CYS"/>
    <property type="match status" value="1"/>
</dbReference>
<keyword evidence="3 6" id="KW-0560">Oxidoreductase</keyword>
<dbReference type="Gene3D" id="3.40.605.10">
    <property type="entry name" value="Aldehyde Dehydrogenase, Chain A, domain 1"/>
    <property type="match status" value="1"/>
</dbReference>
<dbReference type="InterPro" id="IPR016163">
    <property type="entry name" value="Ald_DH_C"/>
</dbReference>
<comment type="subunit">
    <text evidence="2">Homotetramer.</text>
</comment>
<keyword evidence="4" id="KW-0520">NAD</keyword>
<dbReference type="InterPro" id="IPR016162">
    <property type="entry name" value="Ald_DH_N"/>
</dbReference>
<evidence type="ECO:0000256" key="4">
    <source>
        <dbReference type="ARBA" id="ARBA00023027"/>
    </source>
</evidence>
<dbReference type="InterPro" id="IPR016161">
    <property type="entry name" value="Ald_DH/histidinol_DH"/>
</dbReference>
<dbReference type="PANTHER" id="PTHR11699">
    <property type="entry name" value="ALDEHYDE DEHYDROGENASE-RELATED"/>
    <property type="match status" value="1"/>
</dbReference>
<evidence type="ECO:0000256" key="2">
    <source>
        <dbReference type="ARBA" id="ARBA00011881"/>
    </source>
</evidence>
<feature type="domain" description="Aldehyde dehydrogenase" evidence="7">
    <location>
        <begin position="28"/>
        <end position="490"/>
    </location>
</feature>
<dbReference type="FunFam" id="3.40.309.10:FF:000065">
    <property type="entry name" value="Aldehyde dehydrogenase3"/>
    <property type="match status" value="1"/>
</dbReference>
<reference evidence="8" key="1">
    <citation type="submission" date="2007-06" db="EMBL/GenBank/DDBJ databases">
        <title>Full length cDNA sequences from Sitka Spruce (Picea sitchensis).</title>
        <authorList>
            <person name="Ralph S.G."/>
            <person name="Chun H.E."/>
            <person name="Liao N."/>
            <person name="Ali J."/>
            <person name="Reid K."/>
            <person name="Kolosova N."/>
            <person name="Cooper N."/>
            <person name="Cullis C."/>
            <person name="Jancsik S."/>
            <person name="Moore R."/>
            <person name="Mayo M."/>
            <person name="Wagner S."/>
            <person name="Holt R.A."/>
            <person name="Jones S.J.M."/>
            <person name="Marra M.A."/>
            <person name="Ritland C.E."/>
            <person name="Ritland K."/>
            <person name="Bohlmann J."/>
        </authorList>
    </citation>
    <scope>NUCLEOTIDE SEQUENCE</scope>
    <source>
        <tissue evidence="8">Green portion of the leader tissue</tissue>
    </source>
</reference>
<proteinExistence type="evidence at transcript level"/>
<dbReference type="PROSITE" id="PS00687">
    <property type="entry name" value="ALDEHYDE_DEHYDR_GLU"/>
    <property type="match status" value="1"/>
</dbReference>
<dbReference type="GO" id="GO:0004030">
    <property type="term" value="F:aldehyde dehydrogenase [NAD(P)+] activity"/>
    <property type="evidence" value="ECO:0007669"/>
    <property type="project" value="UniProtKB-ARBA"/>
</dbReference>
<dbReference type="SUPFAM" id="SSF53720">
    <property type="entry name" value="ALDH-like"/>
    <property type="match status" value="1"/>
</dbReference>
<evidence type="ECO:0000256" key="6">
    <source>
        <dbReference type="RuleBase" id="RU003345"/>
    </source>
</evidence>
<evidence type="ECO:0000256" key="3">
    <source>
        <dbReference type="ARBA" id="ARBA00023002"/>
    </source>
</evidence>
<feature type="active site" evidence="5">
    <location>
        <position position="267"/>
    </location>
</feature>
<evidence type="ECO:0000259" key="7">
    <source>
        <dbReference type="Pfam" id="PF00171"/>
    </source>
</evidence>
<name>B8LLF5_PICSI</name>
<protein>
    <recommendedName>
        <fullName evidence="7">Aldehyde dehydrogenase domain-containing protein</fullName>
    </recommendedName>
</protein>
<dbReference type="InterPro" id="IPR015590">
    <property type="entry name" value="Aldehyde_DH_dom"/>
</dbReference>
<accession>B8LLF5</accession>
<dbReference type="InterPro" id="IPR016160">
    <property type="entry name" value="Ald_DH_CS_CYS"/>
</dbReference>
<evidence type="ECO:0000256" key="1">
    <source>
        <dbReference type="ARBA" id="ARBA00009986"/>
    </source>
</evidence>
<dbReference type="Gene3D" id="3.40.309.10">
    <property type="entry name" value="Aldehyde Dehydrogenase, Chain A, domain 2"/>
    <property type="match status" value="1"/>
</dbReference>
<dbReference type="InterPro" id="IPR029510">
    <property type="entry name" value="Ald_DH_CS_GLU"/>
</dbReference>
<dbReference type="EMBL" id="EF676592">
    <property type="protein sequence ID" value="ABR16485.1"/>
    <property type="molecule type" value="mRNA"/>
</dbReference>
<evidence type="ECO:0000313" key="8">
    <source>
        <dbReference type="EMBL" id="ABR16485.1"/>
    </source>
</evidence>
<comment type="similarity">
    <text evidence="1 6">Belongs to the aldehyde dehydrogenase family.</text>
</comment>
<evidence type="ECO:0000256" key="5">
    <source>
        <dbReference type="PROSITE-ProRule" id="PRU10007"/>
    </source>
</evidence>
<sequence length="500" mass="54394">MAPLSSESNTVLPPVTVKYTKLFINGEFVDSVSGKTFETLDPRTGEAITRVSEAQKEDVDLAVKAARAAFDHGPWPRMSGFERGRILYKYADLVSQHGDELAALETFDNGKPLDMARILDIPYSVEVIRYNAGFADKIHGLTLKMSGQYQGYTLHEPIGVVGQMIPWNFPILTFFSKVSPALACGCTVVIKSAEQTPLTALYCAQLANEAGIPPGVLNVLSGFGETAGASISSHMDIDKISFTGSTQVGRLIMEAAAKSNLKPVTLEMGGKSPLIVMDDADVDKAVNIAHLAVYTNMGQVCLAGSRVFVQEGIYDEFVKKAVARAKQQVVGDPFQPGVQHGPQIDKMQFEKILKYIQYGKRDGANLVLGGNSLGNKGFYIEPTIFSDVEDDMQIAKEEIFGPIMSILKFKTIEEVIERGNKTIYGLGAGIITKDIDIANRLARSLRVGTVWINCYLVVGADVPLGGYKMSGIGREYGSYGLTNYLQVKCVISPLQHSPWL</sequence>
<dbReference type="Pfam" id="PF00171">
    <property type="entry name" value="Aldedh"/>
    <property type="match status" value="1"/>
</dbReference>
<dbReference type="FunFam" id="3.40.605.10:FF:000011">
    <property type="entry name" value="ALD5p Mitochondrial aldehyde dehydrogenase"/>
    <property type="match status" value="1"/>
</dbReference>
<organism evidence="8">
    <name type="scientific">Picea sitchensis</name>
    <name type="common">Sitka spruce</name>
    <name type="synonym">Pinus sitchensis</name>
    <dbReference type="NCBI Taxonomy" id="3332"/>
    <lineage>
        <taxon>Eukaryota</taxon>
        <taxon>Viridiplantae</taxon>
        <taxon>Streptophyta</taxon>
        <taxon>Embryophyta</taxon>
        <taxon>Tracheophyta</taxon>
        <taxon>Spermatophyta</taxon>
        <taxon>Pinopsida</taxon>
        <taxon>Pinidae</taxon>
        <taxon>Conifers I</taxon>
        <taxon>Pinales</taxon>
        <taxon>Pinaceae</taxon>
        <taxon>Picea</taxon>
    </lineage>
</organism>
<dbReference type="AlphaFoldDB" id="B8LLF5"/>